<evidence type="ECO:0000256" key="6">
    <source>
        <dbReference type="SAM" id="Phobius"/>
    </source>
</evidence>
<dbReference type="InterPro" id="IPR011701">
    <property type="entry name" value="MFS"/>
</dbReference>
<dbReference type="KEGG" id="bfa:Bfae_22240"/>
<feature type="transmembrane region" description="Helical" evidence="6">
    <location>
        <begin position="182"/>
        <end position="203"/>
    </location>
</feature>
<keyword evidence="2" id="KW-1003">Cell membrane</keyword>
<dbReference type="CDD" id="cd17324">
    <property type="entry name" value="MFS_NepI_like"/>
    <property type="match status" value="1"/>
</dbReference>
<evidence type="ECO:0000259" key="7">
    <source>
        <dbReference type="PROSITE" id="PS50850"/>
    </source>
</evidence>
<dbReference type="PATRIC" id="fig|446465.5.peg.2200"/>
<feature type="domain" description="Major facilitator superfamily (MFS) profile" evidence="7">
    <location>
        <begin position="28"/>
        <end position="401"/>
    </location>
</feature>
<evidence type="ECO:0000256" key="4">
    <source>
        <dbReference type="ARBA" id="ARBA00022989"/>
    </source>
</evidence>
<feature type="transmembrane region" description="Helical" evidence="6">
    <location>
        <begin position="119"/>
        <end position="141"/>
    </location>
</feature>
<dbReference type="PANTHER" id="PTHR43124">
    <property type="entry name" value="PURINE EFFLUX PUMP PBUE"/>
    <property type="match status" value="1"/>
</dbReference>
<keyword evidence="3 6" id="KW-0812">Transmembrane</keyword>
<protein>
    <submittedName>
        <fullName evidence="8">Arabinose efflux permease family protein</fullName>
    </submittedName>
</protein>
<feature type="transmembrane region" description="Helical" evidence="6">
    <location>
        <begin position="62"/>
        <end position="86"/>
    </location>
</feature>
<evidence type="ECO:0000256" key="5">
    <source>
        <dbReference type="ARBA" id="ARBA00023136"/>
    </source>
</evidence>
<name>C7MEM4_BRAFD</name>
<evidence type="ECO:0000256" key="3">
    <source>
        <dbReference type="ARBA" id="ARBA00022692"/>
    </source>
</evidence>
<dbReference type="InterPro" id="IPR036259">
    <property type="entry name" value="MFS_trans_sf"/>
</dbReference>
<dbReference type="PANTHER" id="PTHR43124:SF3">
    <property type="entry name" value="CHLORAMPHENICOL EFFLUX PUMP RV0191"/>
    <property type="match status" value="1"/>
</dbReference>
<dbReference type="OrthoDB" id="9814237at2"/>
<feature type="transmembrane region" description="Helical" evidence="6">
    <location>
        <begin position="261"/>
        <end position="282"/>
    </location>
</feature>
<reference evidence="8 9" key="1">
    <citation type="journal article" date="2009" name="Stand. Genomic Sci.">
        <title>Complete genome sequence of Brachybacterium faecium type strain (Schefferle 6-10).</title>
        <authorList>
            <person name="Lapidus A."/>
            <person name="Pukall R."/>
            <person name="Labuttii K."/>
            <person name="Copeland A."/>
            <person name="Del Rio T.G."/>
            <person name="Nolan M."/>
            <person name="Chen F."/>
            <person name="Lucas S."/>
            <person name="Tice H."/>
            <person name="Cheng J.F."/>
            <person name="Bruce D."/>
            <person name="Goodwin L."/>
            <person name="Pitluck S."/>
            <person name="Rohde M."/>
            <person name="Goker M."/>
            <person name="Pati A."/>
            <person name="Ivanova N."/>
            <person name="Mavrommatis K."/>
            <person name="Chen A."/>
            <person name="Palaniappan K."/>
            <person name="D'haeseleer P."/>
            <person name="Chain P."/>
            <person name="Bristow J."/>
            <person name="Eisen J.A."/>
            <person name="Markowitz V."/>
            <person name="Hugenholtz P."/>
            <person name="Kyrpides N.C."/>
            <person name="Klenk H.P."/>
        </authorList>
    </citation>
    <scope>NUCLEOTIDE SEQUENCE [LARGE SCALE GENOMIC DNA]</scope>
    <source>
        <strain evidence="9">ATCC 43885 / DSM 4810 / JCM 11609 / LMG 19847 / NBRC 14762 / NCIMB 9860 / 6-10</strain>
    </source>
</reference>
<sequence>MSGCGSVGAVEGVEHTGAAVDSARRWAGVAALAVGIFVLITIEELPIGVLSVMAPDLGVDEGVAGLAVTVPGILAGVVALCTPVIVRGMDRRLVLVLALASVALSCALSVVAPTFAVLLLARLFAGISIGLYWAVMAIVAIGQVPREHTARALTIAFSGAGGALVLGVPVAAWIGAHVGWRAAFGVVGVLAAVVAVLILLLVEPVRSPVVVTGRMMLAAARTRGVRYALALTGLVVVGQFITYSFVSPVLHNRAGVELGDIGLMLLMYGIAGLIGNFAVAPLLRRSPPLGVVIVVIGTALSLVAVLLVMTDPTPTMLVMPMWGLFVGAISVAMQAFIGSEASEVLEEGTALNSAAFNTSIALGALIGGVILDAAGQPPMILTSVVMVGGGALLAAHYLRTAGRPAPVTR</sequence>
<dbReference type="AlphaFoldDB" id="C7MEM4"/>
<evidence type="ECO:0000313" key="9">
    <source>
        <dbReference type="Proteomes" id="UP000001919"/>
    </source>
</evidence>
<feature type="transmembrane region" description="Helical" evidence="6">
    <location>
        <begin position="153"/>
        <end position="176"/>
    </location>
</feature>
<feature type="transmembrane region" description="Helical" evidence="6">
    <location>
        <begin position="349"/>
        <end position="371"/>
    </location>
</feature>
<comment type="subcellular location">
    <subcellularLocation>
        <location evidence="1">Cell membrane</location>
        <topology evidence="1">Multi-pass membrane protein</topology>
    </subcellularLocation>
</comment>
<dbReference type="InterPro" id="IPR020846">
    <property type="entry name" value="MFS_dom"/>
</dbReference>
<accession>C7MEM4</accession>
<keyword evidence="5 6" id="KW-0472">Membrane</keyword>
<feature type="transmembrane region" description="Helical" evidence="6">
    <location>
        <begin position="26"/>
        <end position="42"/>
    </location>
</feature>
<organism evidence="8 9">
    <name type="scientific">Brachybacterium faecium (strain ATCC 43885 / DSM 4810 / JCM 11609 / LMG 19847 / NBRC 14762 / NCIMB 9860 / 6-10)</name>
    <dbReference type="NCBI Taxonomy" id="446465"/>
    <lineage>
        <taxon>Bacteria</taxon>
        <taxon>Bacillati</taxon>
        <taxon>Actinomycetota</taxon>
        <taxon>Actinomycetes</taxon>
        <taxon>Micrococcales</taxon>
        <taxon>Dermabacteraceae</taxon>
        <taxon>Brachybacterium</taxon>
    </lineage>
</organism>
<dbReference type="PROSITE" id="PS50850">
    <property type="entry name" value="MFS"/>
    <property type="match status" value="1"/>
</dbReference>
<dbReference type="eggNOG" id="COG2814">
    <property type="taxonomic scope" value="Bacteria"/>
</dbReference>
<gene>
    <name evidence="8" type="ordered locus">Bfae_22240</name>
</gene>
<evidence type="ECO:0000313" key="8">
    <source>
        <dbReference type="EMBL" id="ACU86024.1"/>
    </source>
</evidence>
<dbReference type="SUPFAM" id="SSF103473">
    <property type="entry name" value="MFS general substrate transporter"/>
    <property type="match status" value="1"/>
</dbReference>
<dbReference type="GO" id="GO:0005886">
    <property type="term" value="C:plasma membrane"/>
    <property type="evidence" value="ECO:0007669"/>
    <property type="project" value="UniProtKB-SubCell"/>
</dbReference>
<feature type="transmembrane region" description="Helical" evidence="6">
    <location>
        <begin position="316"/>
        <end position="337"/>
    </location>
</feature>
<keyword evidence="9" id="KW-1185">Reference proteome</keyword>
<dbReference type="Gene3D" id="1.20.1250.20">
    <property type="entry name" value="MFS general substrate transporter like domains"/>
    <property type="match status" value="2"/>
</dbReference>
<dbReference type="GO" id="GO:0022857">
    <property type="term" value="F:transmembrane transporter activity"/>
    <property type="evidence" value="ECO:0007669"/>
    <property type="project" value="InterPro"/>
</dbReference>
<dbReference type="HOGENOM" id="CLU_001265_61_1_11"/>
<proteinExistence type="predicted"/>
<feature type="transmembrane region" description="Helical" evidence="6">
    <location>
        <begin position="377"/>
        <end position="398"/>
    </location>
</feature>
<feature type="transmembrane region" description="Helical" evidence="6">
    <location>
        <begin position="224"/>
        <end position="246"/>
    </location>
</feature>
<dbReference type="Pfam" id="PF07690">
    <property type="entry name" value="MFS_1"/>
    <property type="match status" value="1"/>
</dbReference>
<dbReference type="Proteomes" id="UP000001919">
    <property type="component" value="Chromosome"/>
</dbReference>
<evidence type="ECO:0000256" key="1">
    <source>
        <dbReference type="ARBA" id="ARBA00004651"/>
    </source>
</evidence>
<evidence type="ECO:0000256" key="2">
    <source>
        <dbReference type="ARBA" id="ARBA00022475"/>
    </source>
</evidence>
<keyword evidence="4 6" id="KW-1133">Transmembrane helix</keyword>
<feature type="transmembrane region" description="Helical" evidence="6">
    <location>
        <begin position="93"/>
        <end position="113"/>
    </location>
</feature>
<feature type="transmembrane region" description="Helical" evidence="6">
    <location>
        <begin position="289"/>
        <end position="310"/>
    </location>
</feature>
<dbReference type="EMBL" id="CP001643">
    <property type="protein sequence ID" value="ACU86024.1"/>
    <property type="molecule type" value="Genomic_DNA"/>
</dbReference>
<dbReference type="InterPro" id="IPR050189">
    <property type="entry name" value="MFS_Efflux_Transporters"/>
</dbReference>